<dbReference type="CDD" id="cd18807">
    <property type="entry name" value="SF1_C_UvrD"/>
    <property type="match status" value="1"/>
</dbReference>
<evidence type="ECO:0000259" key="14">
    <source>
        <dbReference type="PROSITE" id="PS51217"/>
    </source>
</evidence>
<evidence type="ECO:0000256" key="6">
    <source>
        <dbReference type="ARBA" id="ARBA00023125"/>
    </source>
</evidence>
<protein>
    <recommendedName>
        <fullName evidence="9">DNA 3'-5' helicase</fullName>
        <ecNumber evidence="9">5.6.2.4</ecNumber>
    </recommendedName>
    <alternativeName>
        <fullName evidence="10">DNA 3'-5' helicase II</fullName>
    </alternativeName>
</protein>
<organism evidence="15 16">
    <name type="scientific">Postechiella marina</name>
    <dbReference type="NCBI Taxonomy" id="943941"/>
    <lineage>
        <taxon>Bacteria</taxon>
        <taxon>Pseudomonadati</taxon>
        <taxon>Bacteroidota</taxon>
        <taxon>Flavobacteriia</taxon>
        <taxon>Flavobacteriales</taxon>
        <taxon>Flavobacteriaceae</taxon>
        <taxon>Postechiella</taxon>
    </lineage>
</organism>
<evidence type="ECO:0000256" key="10">
    <source>
        <dbReference type="ARBA" id="ARBA00034923"/>
    </source>
</evidence>
<dbReference type="InterPro" id="IPR027417">
    <property type="entry name" value="P-loop_NTPase"/>
</dbReference>
<evidence type="ECO:0000256" key="2">
    <source>
        <dbReference type="ARBA" id="ARBA00022741"/>
    </source>
</evidence>
<sequence>MEKYLSQLNEAQLEPTIQIGGPMIIIAGAGSGKTRVLTYRIAYLMHKGIDPFNILSLTFTNKAAKEMKERISTIVGSSESKNLWMGTFHSVFAKILRIEADKLGYPSNFTIYDSQDSGRLIASIIKEMNLDKDIYKYKQVLGRISSYKNSLITVRAYFQNPELKEADTMARRPRMGDIYKAYVERCFKAGAMDFDDLLLKTNELLTRFPEVLMKYQNRFKYILVDEYQDTNHSQYLIVRALSDKFQNICVVGDDAQSIYAFRGANINNILNFQKDYDDVKVFRLEQNYRSTKNIVNAANSIIDKNQTKLDKVVWTANDEGAKIKVNRSLTDGDEGRFVASTIFEEKMNNQLHNSDFAILYRTNAQSRSIEDALRKRDIPYRIYGGTSFYQRKEIKDVISYLRLIINPADEEALKRVINFPPRGIGQTTVDKLIVSANGYNRTMFEVMKNIDKTNVKVNSGTKKKLQDFVTLIESFQVLNQTADVFELAEHVTRTTGIIKEFNKDGTPEGVARMENIEELINGMKDFVEGQKEIADTTGSLAEFLEDVALATDADADKGDPDHVALMTIHLAKGLEFSNVFIVGLEEDLFPSAMSGNTRAELEEERRLFYVAVTRAEKQAYLTYALSRYRWGKLVDSEPSRFISEIDEQYLEITTPKEELRFNPMLSADIFGDTPSATSKKASPNKIRFKPAKQAVLKKDFKSKKEPEKFKVTTPKNLKPVAKTGGNTNLFDNKLVAGNKVKHLRFGTGEVLKIEGAGADTKAEIKFQHGGTKKLLLRFAKLEVIG</sequence>
<proteinExistence type="inferred from homology"/>
<keyword evidence="6" id="KW-0238">DNA-binding</keyword>
<evidence type="ECO:0000313" key="15">
    <source>
        <dbReference type="EMBL" id="GAA4232513.1"/>
    </source>
</evidence>
<dbReference type="RefSeq" id="WP_344786725.1">
    <property type="nucleotide sequence ID" value="NZ_BAABCA010000001.1"/>
</dbReference>
<evidence type="ECO:0000256" key="3">
    <source>
        <dbReference type="ARBA" id="ARBA00022801"/>
    </source>
</evidence>
<evidence type="ECO:0000256" key="12">
    <source>
        <dbReference type="PROSITE-ProRule" id="PRU00560"/>
    </source>
</evidence>
<dbReference type="Pfam" id="PF21196">
    <property type="entry name" value="PcrA_UvrD_tudor"/>
    <property type="match status" value="1"/>
</dbReference>
<keyword evidence="16" id="KW-1185">Reference proteome</keyword>
<dbReference type="Gene3D" id="1.10.486.10">
    <property type="entry name" value="PCRA, domain 4"/>
    <property type="match status" value="1"/>
</dbReference>
<dbReference type="PROSITE" id="PS51198">
    <property type="entry name" value="UVRD_HELICASE_ATP_BIND"/>
    <property type="match status" value="1"/>
</dbReference>
<name>A0ABP8C2K2_9FLAO</name>
<feature type="domain" description="UvrD-like helicase ATP-binding" evidence="13">
    <location>
        <begin position="6"/>
        <end position="291"/>
    </location>
</feature>
<evidence type="ECO:0000256" key="4">
    <source>
        <dbReference type="ARBA" id="ARBA00022806"/>
    </source>
</evidence>
<evidence type="ECO:0000256" key="7">
    <source>
        <dbReference type="ARBA" id="ARBA00023235"/>
    </source>
</evidence>
<keyword evidence="4 12" id="KW-0347">Helicase</keyword>
<dbReference type="InterPro" id="IPR000212">
    <property type="entry name" value="DNA_helicase_UvrD/REP"/>
</dbReference>
<reference evidence="16" key="1">
    <citation type="journal article" date="2019" name="Int. J. Syst. Evol. Microbiol.">
        <title>The Global Catalogue of Microorganisms (GCM) 10K type strain sequencing project: providing services to taxonomists for standard genome sequencing and annotation.</title>
        <authorList>
            <consortium name="The Broad Institute Genomics Platform"/>
            <consortium name="The Broad Institute Genome Sequencing Center for Infectious Disease"/>
            <person name="Wu L."/>
            <person name="Ma J."/>
        </authorList>
    </citation>
    <scope>NUCLEOTIDE SEQUENCE [LARGE SCALE GENOMIC DNA]</scope>
    <source>
        <strain evidence="16">JCM 17630</strain>
    </source>
</reference>
<dbReference type="InterPro" id="IPR013986">
    <property type="entry name" value="DExx_box_DNA_helicase_dom_sf"/>
</dbReference>
<keyword evidence="3 12" id="KW-0378">Hydrolase</keyword>
<comment type="similarity">
    <text evidence="1">Belongs to the helicase family. UvrD subfamily.</text>
</comment>
<dbReference type="Proteomes" id="UP001501496">
    <property type="component" value="Unassembled WGS sequence"/>
</dbReference>
<keyword evidence="2 12" id="KW-0547">Nucleotide-binding</keyword>
<dbReference type="SUPFAM" id="SSF52540">
    <property type="entry name" value="P-loop containing nucleoside triphosphate hydrolases"/>
    <property type="match status" value="1"/>
</dbReference>
<dbReference type="CDD" id="cd17932">
    <property type="entry name" value="DEXQc_UvrD"/>
    <property type="match status" value="1"/>
</dbReference>
<comment type="caution">
    <text evidence="15">The sequence shown here is derived from an EMBL/GenBank/DDBJ whole genome shotgun (WGS) entry which is preliminary data.</text>
</comment>
<evidence type="ECO:0000256" key="1">
    <source>
        <dbReference type="ARBA" id="ARBA00009922"/>
    </source>
</evidence>
<evidence type="ECO:0000256" key="11">
    <source>
        <dbReference type="ARBA" id="ARBA00048988"/>
    </source>
</evidence>
<dbReference type="PANTHER" id="PTHR11070">
    <property type="entry name" value="UVRD / RECB / PCRA DNA HELICASE FAMILY MEMBER"/>
    <property type="match status" value="1"/>
</dbReference>
<keyword evidence="15" id="KW-0540">Nuclease</keyword>
<feature type="domain" description="UvrD-like helicase C-terminal" evidence="14">
    <location>
        <begin position="292"/>
        <end position="573"/>
    </location>
</feature>
<dbReference type="InterPro" id="IPR014017">
    <property type="entry name" value="DNA_helicase_UvrD-like_C"/>
</dbReference>
<feature type="binding site" evidence="12">
    <location>
        <begin position="27"/>
        <end position="34"/>
    </location>
    <ligand>
        <name>ATP</name>
        <dbReference type="ChEBI" id="CHEBI:30616"/>
    </ligand>
</feature>
<evidence type="ECO:0000256" key="8">
    <source>
        <dbReference type="ARBA" id="ARBA00034617"/>
    </source>
</evidence>
<dbReference type="PROSITE" id="PS51217">
    <property type="entry name" value="UVRD_HELICASE_CTER"/>
    <property type="match status" value="1"/>
</dbReference>
<evidence type="ECO:0000256" key="5">
    <source>
        <dbReference type="ARBA" id="ARBA00022840"/>
    </source>
</evidence>
<evidence type="ECO:0000259" key="13">
    <source>
        <dbReference type="PROSITE" id="PS51198"/>
    </source>
</evidence>
<dbReference type="Pfam" id="PF00580">
    <property type="entry name" value="UvrD-helicase"/>
    <property type="match status" value="1"/>
</dbReference>
<dbReference type="GO" id="GO:0004527">
    <property type="term" value="F:exonuclease activity"/>
    <property type="evidence" value="ECO:0007669"/>
    <property type="project" value="UniProtKB-KW"/>
</dbReference>
<dbReference type="EC" id="5.6.2.4" evidence="9"/>
<dbReference type="Gene3D" id="3.40.50.300">
    <property type="entry name" value="P-loop containing nucleotide triphosphate hydrolases"/>
    <property type="match status" value="2"/>
</dbReference>
<evidence type="ECO:0000313" key="16">
    <source>
        <dbReference type="Proteomes" id="UP001501496"/>
    </source>
</evidence>
<dbReference type="EMBL" id="BAABCA010000001">
    <property type="protein sequence ID" value="GAA4232513.1"/>
    <property type="molecule type" value="Genomic_DNA"/>
</dbReference>
<accession>A0ABP8C2K2</accession>
<dbReference type="InterPro" id="IPR014016">
    <property type="entry name" value="UvrD-like_ATP-bd"/>
</dbReference>
<dbReference type="Gene3D" id="1.10.10.160">
    <property type="match status" value="1"/>
</dbReference>
<keyword evidence="15" id="KW-0269">Exonuclease</keyword>
<dbReference type="PANTHER" id="PTHR11070:SF2">
    <property type="entry name" value="ATP-DEPENDENT DNA HELICASE SRS2"/>
    <property type="match status" value="1"/>
</dbReference>
<comment type="catalytic activity">
    <reaction evidence="11">
        <text>ATP + H2O = ADP + phosphate + H(+)</text>
        <dbReference type="Rhea" id="RHEA:13065"/>
        <dbReference type="ChEBI" id="CHEBI:15377"/>
        <dbReference type="ChEBI" id="CHEBI:15378"/>
        <dbReference type="ChEBI" id="CHEBI:30616"/>
        <dbReference type="ChEBI" id="CHEBI:43474"/>
        <dbReference type="ChEBI" id="CHEBI:456216"/>
        <dbReference type="EC" id="5.6.2.4"/>
    </reaction>
</comment>
<comment type="catalytic activity">
    <reaction evidence="8">
        <text>Couples ATP hydrolysis with the unwinding of duplex DNA by translocating in the 3'-5' direction.</text>
        <dbReference type="EC" id="5.6.2.4"/>
    </reaction>
</comment>
<gene>
    <name evidence="15" type="ORF">GCM10022291_07500</name>
</gene>
<keyword evidence="5 12" id="KW-0067">ATP-binding</keyword>
<evidence type="ECO:0000256" key="9">
    <source>
        <dbReference type="ARBA" id="ARBA00034808"/>
    </source>
</evidence>
<keyword evidence="7" id="KW-0413">Isomerase</keyword>
<dbReference type="Pfam" id="PF13361">
    <property type="entry name" value="UvrD_C"/>
    <property type="match status" value="1"/>
</dbReference>